<keyword evidence="1" id="KW-1133">Transmembrane helix</keyword>
<keyword evidence="1" id="KW-0812">Transmembrane</keyword>
<accession>A0A553SR41</accession>
<organism evidence="2 3">
    <name type="scientific">Niallia circulans</name>
    <name type="common">Bacillus circulans</name>
    <dbReference type="NCBI Taxonomy" id="1397"/>
    <lineage>
        <taxon>Bacteria</taxon>
        <taxon>Bacillati</taxon>
        <taxon>Bacillota</taxon>
        <taxon>Bacilli</taxon>
        <taxon>Bacillales</taxon>
        <taxon>Bacillaceae</taxon>
        <taxon>Niallia</taxon>
    </lineage>
</organism>
<proteinExistence type="predicted"/>
<comment type="caution">
    <text evidence="2">The sequence shown here is derived from an EMBL/GenBank/DDBJ whole genome shotgun (WGS) entry which is preliminary data.</text>
</comment>
<gene>
    <name evidence="2" type="ORF">CEQ21_00305</name>
</gene>
<dbReference type="AlphaFoldDB" id="A0A553SR41"/>
<evidence type="ECO:0000313" key="2">
    <source>
        <dbReference type="EMBL" id="TRZ39455.1"/>
    </source>
</evidence>
<dbReference type="EMBL" id="RIBP01000001">
    <property type="protein sequence ID" value="TRZ39455.1"/>
    <property type="molecule type" value="Genomic_DNA"/>
</dbReference>
<evidence type="ECO:0000256" key="1">
    <source>
        <dbReference type="SAM" id="Phobius"/>
    </source>
</evidence>
<sequence>MNKSPNLLFFSYKSAWIFFSCILILNLFVVPFLTYIGVNQQVALFLINTLGISASLTYVVVRVEGKLIKHKHKHSFSLFMSLLIVSSIVCSILVFQ</sequence>
<reference evidence="3" key="1">
    <citation type="submission" date="2018-10" db="EMBL/GenBank/DDBJ databases">
        <title>FDA dAtabase for Regulatory Grade micrObial Sequences (FDA-ARGOS): Supporting development and validation of Infectious Disease Dx tests.</title>
        <authorList>
            <person name="Minogue T."/>
            <person name="Wolcott M."/>
            <person name="Wasieloski L."/>
            <person name="Aguilar W."/>
            <person name="Moore D."/>
            <person name="Tallon L."/>
            <person name="Sadzewicz L."/>
            <person name="Sengamalay N."/>
            <person name="Ott S."/>
            <person name="Godinez A."/>
            <person name="Nagaraj S."/>
            <person name="Vavikolanu K."/>
            <person name="Vyas G."/>
            <person name="Nadendla S."/>
            <person name="George J."/>
            <person name="Sichtig H."/>
        </authorList>
    </citation>
    <scope>NUCLEOTIDE SEQUENCE [LARGE SCALE GENOMIC DNA]</scope>
    <source>
        <strain evidence="3">FDAARGOS_343</strain>
    </source>
</reference>
<feature type="transmembrane region" description="Helical" evidence="1">
    <location>
        <begin position="42"/>
        <end position="63"/>
    </location>
</feature>
<name>A0A553SR41_NIACI</name>
<evidence type="ECO:0000313" key="3">
    <source>
        <dbReference type="Proteomes" id="UP000319837"/>
    </source>
</evidence>
<protein>
    <submittedName>
        <fullName evidence="2">Uncharacterized protein</fullName>
    </submittedName>
</protein>
<keyword evidence="1" id="KW-0472">Membrane</keyword>
<feature type="transmembrane region" description="Helical" evidence="1">
    <location>
        <begin position="12"/>
        <end position="36"/>
    </location>
</feature>
<dbReference type="Proteomes" id="UP000319837">
    <property type="component" value="Unassembled WGS sequence"/>
</dbReference>
<feature type="transmembrane region" description="Helical" evidence="1">
    <location>
        <begin position="75"/>
        <end position="95"/>
    </location>
</feature>